<accession>N8Z205</accession>
<evidence type="ECO:0000313" key="2">
    <source>
        <dbReference type="EMBL" id="ENV43102.1"/>
    </source>
</evidence>
<dbReference type="HOGENOM" id="CLU_074587_0_0_6"/>
<evidence type="ECO:0000256" key="1">
    <source>
        <dbReference type="SAM" id="SignalP"/>
    </source>
</evidence>
<dbReference type="NCBIfam" id="TIGR02001">
    <property type="entry name" value="gcw_chp"/>
    <property type="match status" value="1"/>
</dbReference>
<gene>
    <name evidence="2" type="ORF">F955_03249</name>
</gene>
<evidence type="ECO:0008006" key="4">
    <source>
        <dbReference type="Google" id="ProtNLM"/>
    </source>
</evidence>
<dbReference type="PATRIC" id="fig|1217988.3.peg.3126"/>
<protein>
    <recommendedName>
        <fullName evidence="4">Porin</fullName>
    </recommendedName>
</protein>
<dbReference type="AlphaFoldDB" id="N8Z205"/>
<name>N8Z205_9GAMM</name>
<sequence>MKFTLKALAVAAVASASSFTFADEPTSPHSVSGNIGVLSSYNLRGITNTPENKDATINGGIDYNHASGFYAGWWGSTLRYSAGTDLFENAAGELVEVETGEVTNAFENNFYAGYSGSINDDWGYTAGLTYYYYYDIGNSGSNGFETMLGLTYKDLGITAQTLLEDLDWGNAGDTYLKASYSYALPKDFSLDTALGLYLYDKNGPIEAADTFSFRHFDIGLSKPLGDTGVTASMNYIIGGYDRFDEKQKNKVVFGLGYSF</sequence>
<dbReference type="InterPro" id="IPR010239">
    <property type="entry name" value="CHP02001"/>
</dbReference>
<proteinExistence type="predicted"/>
<keyword evidence="1" id="KW-0732">Signal</keyword>
<dbReference type="EMBL" id="APPQ01000033">
    <property type="protein sequence ID" value="ENV43102.1"/>
    <property type="molecule type" value="Genomic_DNA"/>
</dbReference>
<comment type="caution">
    <text evidence="2">The sequence shown here is derived from an EMBL/GenBank/DDBJ whole genome shotgun (WGS) entry which is preliminary data.</text>
</comment>
<evidence type="ECO:0000313" key="3">
    <source>
        <dbReference type="Proteomes" id="UP000018440"/>
    </source>
</evidence>
<reference evidence="2 3" key="1">
    <citation type="submission" date="2013-02" db="EMBL/GenBank/DDBJ databases">
        <title>The Genome Sequence of Acinetobacter schindleri CIP 107287.</title>
        <authorList>
            <consortium name="The Broad Institute Genome Sequencing Platform"/>
            <consortium name="The Broad Institute Genome Sequencing Center for Infectious Disease"/>
            <person name="Cerqueira G."/>
            <person name="Feldgarden M."/>
            <person name="Courvalin P."/>
            <person name="Perichon B."/>
            <person name="Grillot-Courvalin C."/>
            <person name="Clermont D."/>
            <person name="Rocha E."/>
            <person name="Yoon E.-J."/>
            <person name="Nemec A."/>
            <person name="Walker B."/>
            <person name="Young S.K."/>
            <person name="Zeng Q."/>
            <person name="Gargeya S."/>
            <person name="Fitzgerald M."/>
            <person name="Haas B."/>
            <person name="Abouelleil A."/>
            <person name="Alvarado L."/>
            <person name="Arachchi H.M."/>
            <person name="Berlin A.M."/>
            <person name="Chapman S.B."/>
            <person name="Dewar J."/>
            <person name="Goldberg J."/>
            <person name="Griggs A."/>
            <person name="Gujja S."/>
            <person name="Hansen M."/>
            <person name="Howarth C."/>
            <person name="Imamovic A."/>
            <person name="Larimer J."/>
            <person name="McCowan C."/>
            <person name="Murphy C."/>
            <person name="Neiman D."/>
            <person name="Pearson M."/>
            <person name="Priest M."/>
            <person name="Roberts A."/>
            <person name="Saif S."/>
            <person name="Shea T."/>
            <person name="Sisk P."/>
            <person name="Sykes S."/>
            <person name="Wortman J."/>
            <person name="Nusbaum C."/>
            <person name="Birren B."/>
        </authorList>
    </citation>
    <scope>NUCLEOTIDE SEQUENCE [LARGE SCALE GENOMIC DNA]</scope>
    <source>
        <strain evidence="2 3">CIP 107287</strain>
    </source>
</reference>
<organism evidence="2 3">
    <name type="scientific">Acinetobacter schindleri CIP 107287</name>
    <dbReference type="NCBI Taxonomy" id="1217988"/>
    <lineage>
        <taxon>Bacteria</taxon>
        <taxon>Pseudomonadati</taxon>
        <taxon>Pseudomonadota</taxon>
        <taxon>Gammaproteobacteria</taxon>
        <taxon>Moraxellales</taxon>
        <taxon>Moraxellaceae</taxon>
        <taxon>Acinetobacter</taxon>
    </lineage>
</organism>
<feature type="chain" id="PRO_5004137701" description="Porin" evidence="1">
    <location>
        <begin position="23"/>
        <end position="259"/>
    </location>
</feature>
<dbReference type="RefSeq" id="WP_004896410.1">
    <property type="nucleotide sequence ID" value="NZ_KB849580.1"/>
</dbReference>
<dbReference type="Proteomes" id="UP000018440">
    <property type="component" value="Unassembled WGS sequence"/>
</dbReference>
<feature type="signal peptide" evidence="1">
    <location>
        <begin position="1"/>
        <end position="22"/>
    </location>
</feature>
<dbReference type="Pfam" id="PF09694">
    <property type="entry name" value="Gcw_chp"/>
    <property type="match status" value="1"/>
</dbReference>